<dbReference type="Proteomes" id="UP000049855">
    <property type="component" value="Unassembled WGS sequence"/>
</dbReference>
<dbReference type="AlphaFoldDB" id="A0A0U1L1E1"/>
<evidence type="ECO:0000313" key="2">
    <source>
        <dbReference type="Proteomes" id="UP000049855"/>
    </source>
</evidence>
<dbReference type="RefSeq" id="WP_021171438.1">
    <property type="nucleotide sequence ID" value="NZ_CTRP01000013.1"/>
</dbReference>
<name>A0A0U1L1E1_9FIRM</name>
<proteinExistence type="predicted"/>
<sequence length="466" mass="53108">MMNQNFKAASFSEDFTHIIDGNGNTFTFGDQRVEHIWPINQYMFNATPFLKSIFEQRGWRVRFLEPTFDMMYYSKLLCSGRECPSLNLFAGMYYEDIAKNYVKDDLFVYWGVEHACPCQIGAWPDAWEVFSERIGNPNVLYSVFTTLENNYLGQGLEFGKDIVTAFVLGDLFDEAEWALKIISLDKEEASGIFHEEMLKVVPNLHKGMQELESSLEEWARKIRKIPLKATLDETPKVLLFGGGSMAFIREPLITYCSQQGIIPKIVGFHEFLLYLFSDCARSYGFKKGYDSLEQQFNLGSIISSSFTSPQDAQEGNLAISSCFTLQLADFMNQRFRKAIQGSGIVYDKHVSYTNILKEGHRLINDNVFTEASVAVGKYLSSIETGVFDGLVNIALFTCQPSINGQAFIRALSHQYDIPFAGLELEGPWLSANHHRLLENVIFQARRLRQEKNTWTITADWRSTTTG</sequence>
<dbReference type="EMBL" id="CTRP01000013">
    <property type="protein sequence ID" value="CQR73471.1"/>
    <property type="molecule type" value="Genomic_DNA"/>
</dbReference>
<protein>
    <submittedName>
        <fullName evidence="1">(R)-2-hydroxyglutaryl-CoA dehydratase activator-related protein</fullName>
    </submittedName>
</protein>
<evidence type="ECO:0000313" key="1">
    <source>
        <dbReference type="EMBL" id="CQR73471.1"/>
    </source>
</evidence>
<organism evidence="1 2">
    <name type="scientific">Sporomusa ovata</name>
    <dbReference type="NCBI Taxonomy" id="2378"/>
    <lineage>
        <taxon>Bacteria</taxon>
        <taxon>Bacillati</taxon>
        <taxon>Bacillota</taxon>
        <taxon>Negativicutes</taxon>
        <taxon>Selenomonadales</taxon>
        <taxon>Sporomusaceae</taxon>
        <taxon>Sporomusa</taxon>
    </lineage>
</organism>
<accession>A0A0U1L1E1</accession>
<keyword evidence="2" id="KW-1185">Reference proteome</keyword>
<gene>
    <name evidence="1" type="ORF">SpAn4DRAFT_5132</name>
</gene>
<reference evidence="2" key="1">
    <citation type="submission" date="2015-03" db="EMBL/GenBank/DDBJ databases">
        <authorList>
            <person name="Nijsse Bart"/>
        </authorList>
    </citation>
    <scope>NUCLEOTIDE SEQUENCE [LARGE SCALE GENOMIC DNA]</scope>
</reference>